<protein>
    <recommendedName>
        <fullName evidence="5">Release factor glutamine methyltransferase</fullName>
        <shortName evidence="5">RF MTase</shortName>
        <ecNumber evidence="5">2.1.1.297</ecNumber>
    </recommendedName>
    <alternativeName>
        <fullName evidence="5">N5-glutamine methyltransferase PrmC</fullName>
    </alternativeName>
    <alternativeName>
        <fullName evidence="5">Protein-(glutamine-N5) MTase PrmC</fullName>
    </alternativeName>
    <alternativeName>
        <fullName evidence="5">Protein-glutamine N-methyltransferase PrmC</fullName>
    </alternativeName>
</protein>
<gene>
    <name evidence="5 8" type="primary">prmC</name>
    <name evidence="8" type="ORF">H9882_00240</name>
</gene>
<dbReference type="AlphaFoldDB" id="A0A948T0X1"/>
<dbReference type="InterPro" id="IPR029063">
    <property type="entry name" value="SAM-dependent_MTases_sf"/>
</dbReference>
<dbReference type="InterPro" id="IPR002052">
    <property type="entry name" value="DNA_methylase_N6_adenine_CS"/>
</dbReference>
<dbReference type="NCBIfam" id="TIGR00536">
    <property type="entry name" value="hemK_fam"/>
    <property type="match status" value="1"/>
</dbReference>
<evidence type="ECO:0000256" key="2">
    <source>
        <dbReference type="ARBA" id="ARBA00022679"/>
    </source>
</evidence>
<dbReference type="Proteomes" id="UP000713596">
    <property type="component" value="Unassembled WGS sequence"/>
</dbReference>
<dbReference type="HAMAP" id="MF_02126">
    <property type="entry name" value="RF_methyltr_PrmC"/>
    <property type="match status" value="1"/>
</dbReference>
<dbReference type="EMBL" id="JAHLFP010000002">
    <property type="protein sequence ID" value="MBU3805321.1"/>
    <property type="molecule type" value="Genomic_DNA"/>
</dbReference>
<evidence type="ECO:0000256" key="1">
    <source>
        <dbReference type="ARBA" id="ARBA00022603"/>
    </source>
</evidence>
<dbReference type="GO" id="GO:0102559">
    <property type="term" value="F:peptide chain release factor N(5)-glutamine methyltransferase activity"/>
    <property type="evidence" value="ECO:0007669"/>
    <property type="project" value="UniProtKB-EC"/>
</dbReference>
<accession>A0A948T0X1</accession>
<feature type="binding site" evidence="5">
    <location>
        <position position="186"/>
    </location>
    <ligand>
        <name>S-adenosyl-L-methionine</name>
        <dbReference type="ChEBI" id="CHEBI:59789"/>
    </ligand>
</feature>
<keyword evidence="3 5" id="KW-0949">S-adenosyl-L-methionine</keyword>
<dbReference type="PANTHER" id="PTHR18895">
    <property type="entry name" value="HEMK METHYLTRANSFERASE"/>
    <property type="match status" value="1"/>
</dbReference>
<name>A0A948T0X1_9FIRM</name>
<dbReference type="InterPro" id="IPR004556">
    <property type="entry name" value="HemK-like"/>
</dbReference>
<dbReference type="NCBIfam" id="TIGR03534">
    <property type="entry name" value="RF_mod_PrmC"/>
    <property type="match status" value="1"/>
</dbReference>
<dbReference type="PANTHER" id="PTHR18895:SF74">
    <property type="entry name" value="MTRF1L RELEASE FACTOR GLUTAMINE METHYLTRANSFERASE"/>
    <property type="match status" value="1"/>
</dbReference>
<evidence type="ECO:0000256" key="4">
    <source>
        <dbReference type="ARBA" id="ARBA00048391"/>
    </source>
</evidence>
<dbReference type="PROSITE" id="PS00092">
    <property type="entry name" value="N6_MTASE"/>
    <property type="match status" value="1"/>
</dbReference>
<organism evidence="8 9">
    <name type="scientific">Candidatus Allofournierella pullistercoris</name>
    <dbReference type="NCBI Taxonomy" id="2838597"/>
    <lineage>
        <taxon>Bacteria</taxon>
        <taxon>Bacillati</taxon>
        <taxon>Bacillota</taxon>
        <taxon>Clostridia</taxon>
        <taxon>Eubacteriales</taxon>
        <taxon>Oscillospiraceae</taxon>
        <taxon>Allofournierella</taxon>
    </lineage>
</organism>
<dbReference type="Pfam" id="PF17827">
    <property type="entry name" value="PrmC_N"/>
    <property type="match status" value="1"/>
</dbReference>
<dbReference type="GO" id="GO:0032259">
    <property type="term" value="P:methylation"/>
    <property type="evidence" value="ECO:0007669"/>
    <property type="project" value="UniProtKB-KW"/>
</dbReference>
<keyword evidence="2 5" id="KW-0808">Transferase</keyword>
<evidence type="ECO:0000313" key="9">
    <source>
        <dbReference type="Proteomes" id="UP000713596"/>
    </source>
</evidence>
<proteinExistence type="inferred from homology"/>
<dbReference type="EC" id="2.1.1.297" evidence="5"/>
<dbReference type="InterPro" id="IPR050320">
    <property type="entry name" value="N5-glutamine_MTase"/>
</dbReference>
<dbReference type="SUPFAM" id="SSF53335">
    <property type="entry name" value="S-adenosyl-L-methionine-dependent methyltransferases"/>
    <property type="match status" value="1"/>
</dbReference>
<dbReference type="Pfam" id="PF05175">
    <property type="entry name" value="MTS"/>
    <property type="match status" value="1"/>
</dbReference>
<evidence type="ECO:0000259" key="6">
    <source>
        <dbReference type="Pfam" id="PF05175"/>
    </source>
</evidence>
<comment type="caution">
    <text evidence="5">Lacks conserved residue(s) required for the propagation of feature annotation.</text>
</comment>
<reference evidence="8" key="1">
    <citation type="journal article" date="2021" name="PeerJ">
        <title>Extensive microbial diversity within the chicken gut microbiome revealed by metagenomics and culture.</title>
        <authorList>
            <person name="Gilroy R."/>
            <person name="Ravi A."/>
            <person name="Getino M."/>
            <person name="Pursley I."/>
            <person name="Horton D.L."/>
            <person name="Alikhan N.F."/>
            <person name="Baker D."/>
            <person name="Gharbi K."/>
            <person name="Hall N."/>
            <person name="Watson M."/>
            <person name="Adriaenssens E.M."/>
            <person name="Foster-Nyarko E."/>
            <person name="Jarju S."/>
            <person name="Secka A."/>
            <person name="Antonio M."/>
            <person name="Oren A."/>
            <person name="Chaudhuri R.R."/>
            <person name="La Ragione R."/>
            <person name="Hildebrand F."/>
            <person name="Pallen M.J."/>
        </authorList>
    </citation>
    <scope>NUCLEOTIDE SEQUENCE</scope>
    <source>
        <strain evidence="8">B5_2728</strain>
    </source>
</reference>
<dbReference type="InterPro" id="IPR040758">
    <property type="entry name" value="PrmC_N"/>
</dbReference>
<comment type="similarity">
    <text evidence="5">Belongs to the protein N5-glutamine methyltransferase family. PrmC subfamily.</text>
</comment>
<feature type="binding site" evidence="5">
    <location>
        <position position="139"/>
    </location>
    <ligand>
        <name>S-adenosyl-L-methionine</name>
        <dbReference type="ChEBI" id="CHEBI:59789"/>
    </ligand>
</feature>
<evidence type="ECO:0000256" key="5">
    <source>
        <dbReference type="HAMAP-Rule" id="MF_02126"/>
    </source>
</evidence>
<sequence>MTPKQALLEVKKQLEQAGVEDAAFDASCLLEYVAGKDWRWAVDTLSPEQCQQLEQLAARRAKREPLQYLLGQWPFLDFELKVGPGVLIPRSDTERLCELAAERLTDIPEPKVLDLCAGSGCVGLGIRSLVPTAQVTCLEKSPLALEYLTHNCAHALGEQGANPVEGDVFQFQTQLQPQQWDCIVSNPPYISAQEMKELEPELAFEPEMALEAEEQGLAFYQHIIPAYRFSLKPGGWMTVEIGYQQGNSVADLFVRAGYEQVQVHPDLAGLDRVVMARRPLEVEQAVEKISGK</sequence>
<dbReference type="InterPro" id="IPR019874">
    <property type="entry name" value="RF_methyltr_PrmC"/>
</dbReference>
<dbReference type="GO" id="GO:0003676">
    <property type="term" value="F:nucleic acid binding"/>
    <property type="evidence" value="ECO:0007669"/>
    <property type="project" value="InterPro"/>
</dbReference>
<comment type="caution">
    <text evidence="8">The sequence shown here is derived from an EMBL/GenBank/DDBJ whole genome shotgun (WGS) entry which is preliminary data.</text>
</comment>
<evidence type="ECO:0000256" key="3">
    <source>
        <dbReference type="ARBA" id="ARBA00022691"/>
    </source>
</evidence>
<comment type="function">
    <text evidence="5">Methylates the class 1 translation termination release factors RF1/PrfA and RF2/PrfB on the glutamine residue of the universally conserved GGQ motif.</text>
</comment>
<dbReference type="InterPro" id="IPR007848">
    <property type="entry name" value="Small_mtfrase_dom"/>
</dbReference>
<comment type="catalytic activity">
    <reaction evidence="4 5">
        <text>L-glutaminyl-[peptide chain release factor] + S-adenosyl-L-methionine = N(5)-methyl-L-glutaminyl-[peptide chain release factor] + S-adenosyl-L-homocysteine + H(+)</text>
        <dbReference type="Rhea" id="RHEA:42896"/>
        <dbReference type="Rhea" id="RHEA-COMP:10271"/>
        <dbReference type="Rhea" id="RHEA-COMP:10272"/>
        <dbReference type="ChEBI" id="CHEBI:15378"/>
        <dbReference type="ChEBI" id="CHEBI:30011"/>
        <dbReference type="ChEBI" id="CHEBI:57856"/>
        <dbReference type="ChEBI" id="CHEBI:59789"/>
        <dbReference type="ChEBI" id="CHEBI:61891"/>
        <dbReference type="EC" id="2.1.1.297"/>
    </reaction>
</comment>
<dbReference type="Gene3D" id="1.10.8.10">
    <property type="entry name" value="DNA helicase RuvA subunit, C-terminal domain"/>
    <property type="match status" value="1"/>
</dbReference>
<feature type="binding site" evidence="5">
    <location>
        <begin position="186"/>
        <end position="189"/>
    </location>
    <ligand>
        <name>substrate</name>
    </ligand>
</feature>
<dbReference type="Gene3D" id="3.40.50.150">
    <property type="entry name" value="Vaccinia Virus protein VP39"/>
    <property type="match status" value="1"/>
</dbReference>
<evidence type="ECO:0000313" key="8">
    <source>
        <dbReference type="EMBL" id="MBU3805321.1"/>
    </source>
</evidence>
<evidence type="ECO:0000259" key="7">
    <source>
        <dbReference type="Pfam" id="PF17827"/>
    </source>
</evidence>
<keyword evidence="1 5" id="KW-0489">Methyltransferase</keyword>
<feature type="domain" description="Release factor glutamine methyltransferase N-terminal" evidence="7">
    <location>
        <begin position="5"/>
        <end position="71"/>
    </location>
</feature>
<feature type="domain" description="Methyltransferase small" evidence="6">
    <location>
        <begin position="101"/>
        <end position="195"/>
    </location>
</feature>
<reference evidence="8" key="2">
    <citation type="submission" date="2021-04" db="EMBL/GenBank/DDBJ databases">
        <authorList>
            <person name="Gilroy R."/>
        </authorList>
    </citation>
    <scope>NUCLEOTIDE SEQUENCE</scope>
    <source>
        <strain evidence="8">B5_2728</strain>
    </source>
</reference>
<dbReference type="CDD" id="cd02440">
    <property type="entry name" value="AdoMet_MTases"/>
    <property type="match status" value="1"/>
</dbReference>